<evidence type="ECO:0000256" key="3">
    <source>
        <dbReference type="ARBA" id="ARBA00006958"/>
    </source>
</evidence>
<evidence type="ECO:0000256" key="6">
    <source>
        <dbReference type="ARBA" id="ARBA00022801"/>
    </source>
</evidence>
<evidence type="ECO:0000256" key="2">
    <source>
        <dbReference type="ARBA" id="ARBA00004123"/>
    </source>
</evidence>
<dbReference type="PaxDb" id="214684-Q5K820"/>
<dbReference type="AlphaFoldDB" id="Q5K820"/>
<dbReference type="GeneID" id="3255284"/>
<comment type="cofactor">
    <cofactor evidence="1">
        <name>a divalent metal cation</name>
        <dbReference type="ChEBI" id="CHEBI:60240"/>
    </cofactor>
</comment>
<dbReference type="InterPro" id="IPR027806">
    <property type="entry name" value="HARBI1_dom"/>
</dbReference>
<organism evidence="9 10">
    <name type="scientific">Cryptococcus deneoformans (strain JEC21 / ATCC MYA-565)</name>
    <name type="common">Cryptococcus neoformans var. neoformans serotype D</name>
    <dbReference type="NCBI Taxonomy" id="214684"/>
    <lineage>
        <taxon>Eukaryota</taxon>
        <taxon>Fungi</taxon>
        <taxon>Dikarya</taxon>
        <taxon>Basidiomycota</taxon>
        <taxon>Agaricomycotina</taxon>
        <taxon>Tremellomycetes</taxon>
        <taxon>Tremellales</taxon>
        <taxon>Cryptococcaceae</taxon>
        <taxon>Cryptococcus</taxon>
        <taxon>Cryptococcus neoformans species complex</taxon>
    </lineage>
</organism>
<dbReference type="VEuPathDB" id="FungiDB:CNM00420"/>
<keyword evidence="4" id="KW-0540">Nuclease</keyword>
<dbReference type="GO" id="GO:0016787">
    <property type="term" value="F:hydrolase activity"/>
    <property type="evidence" value="ECO:0007669"/>
    <property type="project" value="UniProtKB-KW"/>
</dbReference>
<evidence type="ECO:0000256" key="4">
    <source>
        <dbReference type="ARBA" id="ARBA00022722"/>
    </source>
</evidence>
<dbReference type="Pfam" id="PF13359">
    <property type="entry name" value="DDE_Tnp_4"/>
    <property type="match status" value="1"/>
</dbReference>
<keyword evidence="7" id="KW-0539">Nucleus</keyword>
<proteinExistence type="inferred from homology"/>
<dbReference type="PANTHER" id="PTHR22930:SF85">
    <property type="entry name" value="GH03217P-RELATED"/>
    <property type="match status" value="1"/>
</dbReference>
<evidence type="ECO:0000256" key="7">
    <source>
        <dbReference type="ARBA" id="ARBA00023242"/>
    </source>
</evidence>
<feature type="domain" description="DDE Tnp4" evidence="8">
    <location>
        <begin position="192"/>
        <end position="355"/>
    </location>
</feature>
<accession>Q5K820</accession>
<name>Q5K820_CRYD1</name>
<reference evidence="9 10" key="1">
    <citation type="journal article" date="2005" name="Science">
        <title>The genome of the basidiomycetous yeast and human pathogen Cryptococcus neoformans.</title>
        <authorList>
            <person name="Loftus B.J."/>
            <person name="Fung E."/>
            <person name="Roncaglia P."/>
            <person name="Rowley D."/>
            <person name="Amedeo P."/>
            <person name="Bruno D."/>
            <person name="Vamathevan J."/>
            <person name="Miranda M."/>
            <person name="Anderson I.J."/>
            <person name="Fraser J.A."/>
            <person name="Allen J.E."/>
            <person name="Bosdet I.E."/>
            <person name="Brent M.R."/>
            <person name="Chiu R."/>
            <person name="Doering T.L."/>
            <person name="Donlin M.J."/>
            <person name="D'Souza C.A."/>
            <person name="Fox D.S."/>
            <person name="Grinberg V."/>
            <person name="Fu J."/>
            <person name="Fukushima M."/>
            <person name="Haas B.J."/>
            <person name="Huang J.C."/>
            <person name="Janbon G."/>
            <person name="Jones S.J."/>
            <person name="Koo H.L."/>
            <person name="Krzywinski M.I."/>
            <person name="Kwon-Chung J.K."/>
            <person name="Lengeler K.B."/>
            <person name="Maiti R."/>
            <person name="Marra M.A."/>
            <person name="Marra R.E."/>
            <person name="Mathewson C.A."/>
            <person name="Mitchell T.G."/>
            <person name="Pertea M."/>
            <person name="Riggs F.R."/>
            <person name="Salzberg S.L."/>
            <person name="Schein J.E."/>
            <person name="Shvartsbeyn A."/>
            <person name="Shin H."/>
            <person name="Shumway M."/>
            <person name="Specht C.A."/>
            <person name="Suh B.B."/>
            <person name="Tenney A."/>
            <person name="Utterback T.R."/>
            <person name="Wickes B.L."/>
            <person name="Wortman J.R."/>
            <person name="Wye N.H."/>
            <person name="Kronstad J.W."/>
            <person name="Lodge J.K."/>
            <person name="Heitman J."/>
            <person name="Davis R.W."/>
            <person name="Fraser C.M."/>
            <person name="Hyman R.W."/>
        </authorList>
    </citation>
    <scope>NUCLEOTIDE SEQUENCE [LARGE SCALE GENOMIC DNA]</scope>
    <source>
        <strain evidence="10">JEC21 / ATCC MYA-565</strain>
    </source>
</reference>
<keyword evidence="5" id="KW-0479">Metal-binding</keyword>
<dbReference type="GO" id="GO:0005634">
    <property type="term" value="C:nucleus"/>
    <property type="evidence" value="ECO:0007669"/>
    <property type="project" value="UniProtKB-SubCell"/>
</dbReference>
<dbReference type="eggNOG" id="KOG4585">
    <property type="taxonomic scope" value="Eukaryota"/>
</dbReference>
<dbReference type="InterPro" id="IPR045249">
    <property type="entry name" value="HARBI1-like"/>
</dbReference>
<dbReference type="GO" id="GO:0046872">
    <property type="term" value="F:metal ion binding"/>
    <property type="evidence" value="ECO:0007669"/>
    <property type="project" value="UniProtKB-KW"/>
</dbReference>
<evidence type="ECO:0000259" key="8">
    <source>
        <dbReference type="Pfam" id="PF13359"/>
    </source>
</evidence>
<protein>
    <submittedName>
        <fullName evidence="9">Expressed protein</fullName>
    </submittedName>
</protein>
<evidence type="ECO:0000313" key="9">
    <source>
        <dbReference type="EMBL" id="AAW46844.2"/>
    </source>
</evidence>
<evidence type="ECO:0000256" key="5">
    <source>
        <dbReference type="ARBA" id="ARBA00022723"/>
    </source>
</evidence>
<keyword evidence="6" id="KW-0378">Hydrolase</keyword>
<dbReference type="KEGG" id="cne:CNM00420"/>
<dbReference type="RefSeq" id="XP_568361.2">
    <property type="nucleotide sequence ID" value="XM_568361.2"/>
</dbReference>
<dbReference type="PANTHER" id="PTHR22930">
    <property type="match status" value="1"/>
</dbReference>
<sequence length="417" mass="48047">MPHLSKKQEALHEIDNRISSLLPYVSNSLIRHQTGLLLSLRKIHENSRYYQRIPHSSHYENHDYLFLRSSLLPSTDDKIIKTLRMNRAEFTSLVALFGGHEIFKSQGRKPQAPPEVQLATCIYRMAGGERMSTVENHFNLSHGSVSLYTDRSLIAIVSSLKQYVFWPSEAERGVLARELYAQYGIPSCIGFIDGTDIVLHQAPSIGREKAHTMHSYKERYGYKMIAVVDHLKRFRYAWFGFSAATNDQMAQDLSDLHRNPHRFFSPKEYVLGDAGMKSSDTVIPLFKRERRMQVTVGPKAYFNHKCAKARVMIEQAFGILKNRWQILQDCRLTCRTVTDEARLYLVIQACMVLHNLLVETWKDSLTTCEVEGVMNINESVINIGDEAGNRRRDEIVAEMIREEVRRDPAFDVNAYEM</sequence>
<dbReference type="EMBL" id="AE017353">
    <property type="protein sequence ID" value="AAW46844.2"/>
    <property type="molecule type" value="Genomic_DNA"/>
</dbReference>
<dbReference type="InParanoid" id="Q5K820"/>
<comment type="subcellular location">
    <subcellularLocation>
        <location evidence="2">Nucleus</location>
    </subcellularLocation>
</comment>
<dbReference type="OrthoDB" id="2575743at2759"/>
<comment type="similarity">
    <text evidence="3">Belongs to the HARBI1 family.</text>
</comment>
<dbReference type="HOGENOM" id="CLU_597183_0_0_1"/>
<gene>
    <name evidence="9" type="ordered locus">CNM00420</name>
</gene>
<evidence type="ECO:0000313" key="10">
    <source>
        <dbReference type="Proteomes" id="UP000002149"/>
    </source>
</evidence>
<evidence type="ECO:0000256" key="1">
    <source>
        <dbReference type="ARBA" id="ARBA00001968"/>
    </source>
</evidence>
<dbReference type="GO" id="GO:0004518">
    <property type="term" value="F:nuclease activity"/>
    <property type="evidence" value="ECO:0007669"/>
    <property type="project" value="UniProtKB-KW"/>
</dbReference>
<dbReference type="Proteomes" id="UP000002149">
    <property type="component" value="Chromosome 13"/>
</dbReference>
<keyword evidence="10" id="KW-1185">Reference proteome</keyword>